<evidence type="ECO:0000313" key="2">
    <source>
        <dbReference type="EMBL" id="EMF17600.1"/>
    </source>
</evidence>
<accession>N1QK76</accession>
<dbReference type="STRING" id="692275.N1QK76"/>
<dbReference type="OMA" id="LFADVHY"/>
<proteinExistence type="predicted"/>
<evidence type="ECO:0000256" key="1">
    <source>
        <dbReference type="SAM" id="MobiDB-lite"/>
    </source>
</evidence>
<dbReference type="EMBL" id="KB456260">
    <property type="protein sequence ID" value="EMF17600.1"/>
    <property type="molecule type" value="Genomic_DNA"/>
</dbReference>
<evidence type="ECO:0000313" key="3">
    <source>
        <dbReference type="Proteomes" id="UP000016931"/>
    </source>
</evidence>
<dbReference type="GeneID" id="27898946"/>
<dbReference type="eggNOG" id="ENOG502QQEE">
    <property type="taxonomic scope" value="Eukaryota"/>
</dbReference>
<feature type="compositionally biased region" description="Low complexity" evidence="1">
    <location>
        <begin position="376"/>
        <end position="385"/>
    </location>
</feature>
<feature type="region of interest" description="Disordered" evidence="1">
    <location>
        <begin position="275"/>
        <end position="420"/>
    </location>
</feature>
<gene>
    <name evidence="2" type="ORF">SEPMUDRAFT_122942</name>
</gene>
<keyword evidence="3" id="KW-1185">Reference proteome</keyword>
<organism evidence="2 3">
    <name type="scientific">Sphaerulina musiva (strain SO2202)</name>
    <name type="common">Poplar stem canker fungus</name>
    <name type="synonym">Septoria musiva</name>
    <dbReference type="NCBI Taxonomy" id="692275"/>
    <lineage>
        <taxon>Eukaryota</taxon>
        <taxon>Fungi</taxon>
        <taxon>Dikarya</taxon>
        <taxon>Ascomycota</taxon>
        <taxon>Pezizomycotina</taxon>
        <taxon>Dothideomycetes</taxon>
        <taxon>Dothideomycetidae</taxon>
        <taxon>Mycosphaerellales</taxon>
        <taxon>Mycosphaerellaceae</taxon>
        <taxon>Sphaerulina</taxon>
    </lineage>
</organism>
<sequence length="512" mass="54869">MPAAPGDQLLTTLFADVHYHFNDPSAKPAHHRFAKGSYVYLYCNNTSGSHAKLEIANHAGTADQDAFHGYLNAAAELRYNHLQPALLSFVLDAQAVQDHQTWHLPNYDLKNEQKYLYKIHTLDVYLWTEKDAATFLNHLKTLMPPDRLLIKNAPATQTLPEHRDSMSPVVQQLERTAIVSNFPPRTTSVLSAHSTPGPPTPQSSVASPQTAPAAYNPAAPAPPEPVTYREKTPPPPDDGSSGTGLQAAASYDHLPPQTQYAATSGIYHGSAQTTPHAAYFAGPPQQLQTSFPGPPSGAPAPEVQQPPPHLGSVPPPPSQSPPVQARAPSFGPMAASTIGPASPPPHQASFRQSSFGPPGTHHATTYNPASQYANYPQASPAFSQQPPTPSAPPAYATHTPIQSPGMPPPPAAPVQLQQQAPIGGYSDFSYSAAQQVAAGQHNQYGAYTGDLHSQAYRPTEAEFSAHTGPPKMQRAQTSQDGTIQSKNSRLQEGVGKMEGKFGKFFNKLDKLY</sequence>
<feature type="region of interest" description="Disordered" evidence="1">
    <location>
        <begin position="457"/>
        <end position="494"/>
    </location>
</feature>
<feature type="compositionally biased region" description="Polar residues" evidence="1">
    <location>
        <begin position="474"/>
        <end position="490"/>
    </location>
</feature>
<evidence type="ECO:0008006" key="4">
    <source>
        <dbReference type="Google" id="ProtNLM"/>
    </source>
</evidence>
<protein>
    <recommendedName>
        <fullName evidence="4">RNA recognition motif-containing protein</fullName>
    </recommendedName>
</protein>
<dbReference type="HOGENOM" id="CLU_032402_1_0_1"/>
<feature type="compositionally biased region" description="Pro residues" evidence="1">
    <location>
        <begin position="292"/>
        <end position="320"/>
    </location>
</feature>
<name>N1QK76_SPHMS</name>
<feature type="compositionally biased region" description="Polar residues" evidence="1">
    <location>
        <begin position="362"/>
        <end position="374"/>
    </location>
</feature>
<dbReference type="RefSeq" id="XP_016765721.1">
    <property type="nucleotide sequence ID" value="XM_016901809.1"/>
</dbReference>
<feature type="region of interest" description="Disordered" evidence="1">
    <location>
        <begin position="186"/>
        <end position="248"/>
    </location>
</feature>
<reference evidence="2 3" key="1">
    <citation type="journal article" date="2012" name="PLoS Pathog.">
        <title>Diverse lifestyles and strategies of plant pathogenesis encoded in the genomes of eighteen Dothideomycetes fungi.</title>
        <authorList>
            <person name="Ohm R.A."/>
            <person name="Feau N."/>
            <person name="Henrissat B."/>
            <person name="Schoch C.L."/>
            <person name="Horwitz B.A."/>
            <person name="Barry K.W."/>
            <person name="Condon B.J."/>
            <person name="Copeland A.C."/>
            <person name="Dhillon B."/>
            <person name="Glaser F."/>
            <person name="Hesse C.N."/>
            <person name="Kosti I."/>
            <person name="LaButti K."/>
            <person name="Lindquist E.A."/>
            <person name="Lucas S."/>
            <person name="Salamov A.A."/>
            <person name="Bradshaw R.E."/>
            <person name="Ciuffetti L."/>
            <person name="Hamelin R.C."/>
            <person name="Kema G.H.J."/>
            <person name="Lawrence C."/>
            <person name="Scott J.A."/>
            <person name="Spatafora J.W."/>
            <person name="Turgeon B.G."/>
            <person name="de Wit P.J.G.M."/>
            <person name="Zhong S."/>
            <person name="Goodwin S.B."/>
            <person name="Grigoriev I.V."/>
        </authorList>
    </citation>
    <scope>NUCLEOTIDE SEQUENCE [LARGE SCALE GENOMIC DNA]</scope>
    <source>
        <strain evidence="2 3">SO2202</strain>
    </source>
</reference>
<dbReference type="OrthoDB" id="5408296at2759"/>
<feature type="compositionally biased region" description="Low complexity" evidence="1">
    <location>
        <begin position="393"/>
        <end position="404"/>
    </location>
</feature>
<dbReference type="AlphaFoldDB" id="N1QK76"/>
<dbReference type="Proteomes" id="UP000016931">
    <property type="component" value="Unassembled WGS sequence"/>
</dbReference>